<keyword evidence="3" id="KW-1185">Reference proteome</keyword>
<dbReference type="EMBL" id="JAAMPC010000011">
    <property type="protein sequence ID" value="KAG2281410.1"/>
    <property type="molecule type" value="Genomic_DNA"/>
</dbReference>
<dbReference type="Gene3D" id="3.40.30.10">
    <property type="entry name" value="Glutaredoxin"/>
    <property type="match status" value="1"/>
</dbReference>
<comment type="caution">
    <text evidence="2">The sequence shown here is derived from an EMBL/GenBank/DDBJ whole genome shotgun (WGS) entry which is preliminary data.</text>
</comment>
<reference evidence="2 3" key="1">
    <citation type="submission" date="2020-02" db="EMBL/GenBank/DDBJ databases">
        <authorList>
            <person name="Ma Q."/>
            <person name="Huang Y."/>
            <person name="Song X."/>
            <person name="Pei D."/>
        </authorList>
    </citation>
    <scope>NUCLEOTIDE SEQUENCE [LARGE SCALE GENOMIC DNA]</scope>
    <source>
        <strain evidence="2">Sxm20200214</strain>
        <tissue evidence="2">Leaf</tissue>
    </source>
</reference>
<dbReference type="AlphaFoldDB" id="A0A8X7R6L3"/>
<feature type="domain" description="Thioredoxin" evidence="1">
    <location>
        <begin position="43"/>
        <end position="82"/>
    </location>
</feature>
<dbReference type="OrthoDB" id="10263751at2759"/>
<protein>
    <recommendedName>
        <fullName evidence="1">Thioredoxin domain-containing protein</fullName>
    </recommendedName>
</protein>
<dbReference type="CDD" id="cd02947">
    <property type="entry name" value="TRX_family"/>
    <property type="match status" value="1"/>
</dbReference>
<dbReference type="InterPro" id="IPR036249">
    <property type="entry name" value="Thioredoxin-like_sf"/>
</dbReference>
<gene>
    <name evidence="2" type="ORF">Bca52824_052630</name>
</gene>
<evidence type="ECO:0000313" key="2">
    <source>
        <dbReference type="EMBL" id="KAG2281410.1"/>
    </source>
</evidence>
<dbReference type="SUPFAM" id="SSF52833">
    <property type="entry name" value="Thioredoxin-like"/>
    <property type="match status" value="1"/>
</dbReference>
<name>A0A8X7R6L3_BRACI</name>
<evidence type="ECO:0000259" key="1">
    <source>
        <dbReference type="Pfam" id="PF00085"/>
    </source>
</evidence>
<accession>A0A8X7R6L3</accession>
<proteinExistence type="predicted"/>
<evidence type="ECO:0000313" key="3">
    <source>
        <dbReference type="Proteomes" id="UP000886595"/>
    </source>
</evidence>
<dbReference type="InterPro" id="IPR013766">
    <property type="entry name" value="Thioredoxin_domain"/>
</dbReference>
<dbReference type="Pfam" id="PF00085">
    <property type="entry name" value="Thioredoxin"/>
    <property type="match status" value="1"/>
</dbReference>
<sequence length="87" mass="9731">MIAKSFNEDHKVCSFSFFLVSLVSEVLTQKSWKQNKKKTSWLQPVATELGIRVVPTFKIFKDGKVIKEVVGAKFDELLAAIDAARSG</sequence>
<dbReference type="Proteomes" id="UP000886595">
    <property type="component" value="Unassembled WGS sequence"/>
</dbReference>
<organism evidence="2 3">
    <name type="scientific">Brassica carinata</name>
    <name type="common">Ethiopian mustard</name>
    <name type="synonym">Abyssinian cabbage</name>
    <dbReference type="NCBI Taxonomy" id="52824"/>
    <lineage>
        <taxon>Eukaryota</taxon>
        <taxon>Viridiplantae</taxon>
        <taxon>Streptophyta</taxon>
        <taxon>Embryophyta</taxon>
        <taxon>Tracheophyta</taxon>
        <taxon>Spermatophyta</taxon>
        <taxon>Magnoliopsida</taxon>
        <taxon>eudicotyledons</taxon>
        <taxon>Gunneridae</taxon>
        <taxon>Pentapetalae</taxon>
        <taxon>rosids</taxon>
        <taxon>malvids</taxon>
        <taxon>Brassicales</taxon>
        <taxon>Brassicaceae</taxon>
        <taxon>Brassiceae</taxon>
        <taxon>Brassica</taxon>
    </lineage>
</organism>